<evidence type="ECO:0000313" key="2">
    <source>
        <dbReference type="Proteomes" id="UP000011559"/>
    </source>
</evidence>
<organism evidence="1 2">
    <name type="scientific">Haloferax prahovense (strain DSM 18310 / JCM 13924 / TL6)</name>
    <dbReference type="NCBI Taxonomy" id="1227461"/>
    <lineage>
        <taxon>Archaea</taxon>
        <taxon>Methanobacteriati</taxon>
        <taxon>Methanobacteriota</taxon>
        <taxon>Stenosarchaea group</taxon>
        <taxon>Halobacteria</taxon>
        <taxon>Halobacteriales</taxon>
        <taxon>Haloferacaceae</taxon>
        <taxon>Haloferax</taxon>
    </lineage>
</organism>
<dbReference type="Proteomes" id="UP000011559">
    <property type="component" value="Unassembled WGS sequence"/>
</dbReference>
<evidence type="ECO:0008006" key="3">
    <source>
        <dbReference type="Google" id="ProtNLM"/>
    </source>
</evidence>
<keyword evidence="2" id="KW-1185">Reference proteome</keyword>
<comment type="caution">
    <text evidence="1">The sequence shown here is derived from an EMBL/GenBank/DDBJ whole genome shotgun (WGS) entry which is preliminary data.</text>
</comment>
<gene>
    <name evidence="1" type="ORF">C457_13519</name>
</gene>
<dbReference type="Pfam" id="PF07799">
    <property type="entry name" value="DUF1643"/>
    <property type="match status" value="1"/>
</dbReference>
<dbReference type="EMBL" id="AOLG01000047">
    <property type="protein sequence ID" value="ELZ67059.1"/>
    <property type="molecule type" value="Genomic_DNA"/>
</dbReference>
<accession>M0G8A8</accession>
<dbReference type="OrthoDB" id="286501at2157"/>
<evidence type="ECO:0000313" key="1">
    <source>
        <dbReference type="EMBL" id="ELZ67059.1"/>
    </source>
</evidence>
<dbReference type="RefSeq" id="WP_008095338.1">
    <property type="nucleotide sequence ID" value="NZ_AOLG01000047.1"/>
</dbReference>
<proteinExistence type="predicted"/>
<name>M0G8A8_HALPT</name>
<dbReference type="AlphaFoldDB" id="M0G8A8"/>
<dbReference type="InterPro" id="IPR012441">
    <property type="entry name" value="DUF1643"/>
</dbReference>
<reference evidence="1 2" key="1">
    <citation type="journal article" date="2014" name="PLoS Genet.">
        <title>Phylogenetically driven sequencing of extremely halophilic archaea reveals strategies for static and dynamic osmo-response.</title>
        <authorList>
            <person name="Becker E.A."/>
            <person name="Seitzer P.M."/>
            <person name="Tritt A."/>
            <person name="Larsen D."/>
            <person name="Krusor M."/>
            <person name="Yao A.I."/>
            <person name="Wu D."/>
            <person name="Madern D."/>
            <person name="Eisen J.A."/>
            <person name="Darling A.E."/>
            <person name="Facciotti M.T."/>
        </authorList>
    </citation>
    <scope>NUCLEOTIDE SEQUENCE [LARGE SCALE GENOMIC DNA]</scope>
    <source>
        <strain evidence="2">DSM 18310 / JCM 13924 / TL6</strain>
    </source>
</reference>
<protein>
    <recommendedName>
        <fullName evidence="3">DUF1643 domain-containing protein</fullName>
    </recommendedName>
</protein>
<sequence length="192" mass="21865">MRFEESSLYPPDLPDTIIQTNKDIDLVVNLKDGPRLPIERMGAVFSNDGDYRYYIWMVWDDEKQPLPWICCNPSYADGITADKTMKKIAHYSGKEGYGSCVVANVWAYQNRYPGELQDADDPVGPLNDQFLQHMVDNADEVVAGWGTIGPNNERPQALVDRFDIDWLAVQYGNVPYHPGRQTNAYSLTSWEP</sequence>